<evidence type="ECO:0000313" key="1">
    <source>
        <dbReference type="EnsemblPlants" id="TuG1812G0200002134.01.T02"/>
    </source>
</evidence>
<organism evidence="1 2">
    <name type="scientific">Triticum urartu</name>
    <name type="common">Red wild einkorn</name>
    <name type="synonym">Crithodium urartu</name>
    <dbReference type="NCBI Taxonomy" id="4572"/>
    <lineage>
        <taxon>Eukaryota</taxon>
        <taxon>Viridiplantae</taxon>
        <taxon>Streptophyta</taxon>
        <taxon>Embryophyta</taxon>
        <taxon>Tracheophyta</taxon>
        <taxon>Spermatophyta</taxon>
        <taxon>Magnoliopsida</taxon>
        <taxon>Liliopsida</taxon>
        <taxon>Poales</taxon>
        <taxon>Poaceae</taxon>
        <taxon>BOP clade</taxon>
        <taxon>Pooideae</taxon>
        <taxon>Triticodae</taxon>
        <taxon>Triticeae</taxon>
        <taxon>Triticinae</taxon>
        <taxon>Triticum</taxon>
    </lineage>
</organism>
<dbReference type="Gramene" id="TuG1812G0200002134.01.T04">
    <property type="protein sequence ID" value="TuG1812G0200002134.01.T04"/>
    <property type="gene ID" value="TuG1812G0200002134.01"/>
</dbReference>
<dbReference type="EnsemblPlants" id="TuG1812G0200002134.01.T05">
    <property type="protein sequence ID" value="TuG1812G0200002134.01.T05"/>
    <property type="gene ID" value="TuG1812G0200002134.01"/>
</dbReference>
<dbReference type="Proteomes" id="UP000015106">
    <property type="component" value="Chromosome 2"/>
</dbReference>
<reference evidence="2" key="1">
    <citation type="journal article" date="2013" name="Nature">
        <title>Draft genome of the wheat A-genome progenitor Triticum urartu.</title>
        <authorList>
            <person name="Ling H.Q."/>
            <person name="Zhao S."/>
            <person name="Liu D."/>
            <person name="Wang J."/>
            <person name="Sun H."/>
            <person name="Zhang C."/>
            <person name="Fan H."/>
            <person name="Li D."/>
            <person name="Dong L."/>
            <person name="Tao Y."/>
            <person name="Gao C."/>
            <person name="Wu H."/>
            <person name="Li Y."/>
            <person name="Cui Y."/>
            <person name="Guo X."/>
            <person name="Zheng S."/>
            <person name="Wang B."/>
            <person name="Yu K."/>
            <person name="Liang Q."/>
            <person name="Yang W."/>
            <person name="Lou X."/>
            <person name="Chen J."/>
            <person name="Feng M."/>
            <person name="Jian J."/>
            <person name="Zhang X."/>
            <person name="Luo G."/>
            <person name="Jiang Y."/>
            <person name="Liu J."/>
            <person name="Wang Z."/>
            <person name="Sha Y."/>
            <person name="Zhang B."/>
            <person name="Wu H."/>
            <person name="Tang D."/>
            <person name="Shen Q."/>
            <person name="Xue P."/>
            <person name="Zou S."/>
            <person name="Wang X."/>
            <person name="Liu X."/>
            <person name="Wang F."/>
            <person name="Yang Y."/>
            <person name="An X."/>
            <person name="Dong Z."/>
            <person name="Zhang K."/>
            <person name="Zhang X."/>
            <person name="Luo M.C."/>
            <person name="Dvorak J."/>
            <person name="Tong Y."/>
            <person name="Wang J."/>
            <person name="Yang H."/>
            <person name="Li Z."/>
            <person name="Wang D."/>
            <person name="Zhang A."/>
            <person name="Wang J."/>
        </authorList>
    </citation>
    <scope>NUCLEOTIDE SEQUENCE</scope>
    <source>
        <strain evidence="2">cv. G1812</strain>
    </source>
</reference>
<evidence type="ECO:0000313" key="2">
    <source>
        <dbReference type="Proteomes" id="UP000015106"/>
    </source>
</evidence>
<dbReference type="Gramene" id="TuG1812G0200002134.01.T02">
    <property type="protein sequence ID" value="TuG1812G0200002134.01.T02"/>
    <property type="gene ID" value="TuG1812G0200002134.01"/>
</dbReference>
<accession>A0A8R7PCF5</accession>
<dbReference type="EnsemblPlants" id="TuG1812G0200002134.01.T04">
    <property type="protein sequence ID" value="TuG1812G0200002134.01.T04"/>
    <property type="gene ID" value="TuG1812G0200002134.01"/>
</dbReference>
<name>A0A8R7PCF5_TRIUA</name>
<sequence length="118" mass="13219">MGEGGESLLHTTSWGRVRWFCSTWTNIHQGRLFAWSSLETLKMLGGGSRMVCPVYHAYCQNENGRRFGIYVCDANGIFPALMDAHKQIARKIETKTEASLKGAVVMSLIINSYFHMGS</sequence>
<reference evidence="1" key="3">
    <citation type="submission" date="2022-06" db="UniProtKB">
        <authorList>
            <consortium name="EnsemblPlants"/>
        </authorList>
    </citation>
    <scope>IDENTIFICATION</scope>
</reference>
<dbReference type="AlphaFoldDB" id="A0A8R7PCF5"/>
<keyword evidence="2" id="KW-1185">Reference proteome</keyword>
<dbReference type="Gramene" id="TuG1812G0200002134.01.T05">
    <property type="protein sequence ID" value="TuG1812G0200002134.01.T05"/>
    <property type="gene ID" value="TuG1812G0200002134.01"/>
</dbReference>
<gene>
    <name evidence="1" type="primary">LOC125536577</name>
</gene>
<protein>
    <submittedName>
        <fullName evidence="1">Uncharacterized protein</fullName>
    </submittedName>
</protein>
<dbReference type="EnsemblPlants" id="TuG1812G0200002134.01.T02">
    <property type="protein sequence ID" value="TuG1812G0200002134.01.T02"/>
    <property type="gene ID" value="TuG1812G0200002134.01"/>
</dbReference>
<proteinExistence type="predicted"/>
<reference evidence="1" key="2">
    <citation type="submission" date="2018-03" db="EMBL/GenBank/DDBJ databases">
        <title>The Triticum urartu genome reveals the dynamic nature of wheat genome evolution.</title>
        <authorList>
            <person name="Ling H."/>
            <person name="Ma B."/>
            <person name="Shi X."/>
            <person name="Liu H."/>
            <person name="Dong L."/>
            <person name="Sun H."/>
            <person name="Cao Y."/>
            <person name="Gao Q."/>
            <person name="Zheng S."/>
            <person name="Li Y."/>
            <person name="Yu Y."/>
            <person name="Du H."/>
            <person name="Qi M."/>
            <person name="Li Y."/>
            <person name="Yu H."/>
            <person name="Cui Y."/>
            <person name="Wang N."/>
            <person name="Chen C."/>
            <person name="Wu H."/>
            <person name="Zhao Y."/>
            <person name="Zhang J."/>
            <person name="Li Y."/>
            <person name="Zhou W."/>
            <person name="Zhang B."/>
            <person name="Hu W."/>
            <person name="Eijk M."/>
            <person name="Tang J."/>
            <person name="Witsenboer H."/>
            <person name="Zhao S."/>
            <person name="Li Z."/>
            <person name="Zhang A."/>
            <person name="Wang D."/>
            <person name="Liang C."/>
        </authorList>
    </citation>
    <scope>NUCLEOTIDE SEQUENCE [LARGE SCALE GENOMIC DNA]</scope>
    <source>
        <strain evidence="1">cv. G1812</strain>
    </source>
</reference>